<protein>
    <submittedName>
        <fullName evidence="8">ABC transporter ATP-binding protein</fullName>
    </submittedName>
</protein>
<dbReference type="PANTHER" id="PTHR43553:SF24">
    <property type="entry name" value="ENERGY-COUPLING FACTOR TRANSPORTER ATP-BINDING PROTEIN ECFA1"/>
    <property type="match status" value="1"/>
</dbReference>
<accession>A0A7J3JRY3</accession>
<dbReference type="GO" id="GO:0043190">
    <property type="term" value="C:ATP-binding cassette (ABC) transporter complex"/>
    <property type="evidence" value="ECO:0007669"/>
    <property type="project" value="TreeGrafter"/>
</dbReference>
<dbReference type="GO" id="GO:0005524">
    <property type="term" value="F:ATP binding"/>
    <property type="evidence" value="ECO:0007669"/>
    <property type="project" value="UniProtKB-KW"/>
</dbReference>
<evidence type="ECO:0000313" key="8">
    <source>
        <dbReference type="EMBL" id="HGQ18715.1"/>
    </source>
</evidence>
<dbReference type="PANTHER" id="PTHR43553">
    <property type="entry name" value="HEAVY METAL TRANSPORTER"/>
    <property type="match status" value="1"/>
</dbReference>
<proteinExistence type="inferred from homology"/>
<dbReference type="InterPro" id="IPR003439">
    <property type="entry name" value="ABC_transporter-like_ATP-bd"/>
</dbReference>
<gene>
    <name evidence="8" type="ORF">ENU30_07080</name>
</gene>
<dbReference type="CDD" id="cd03225">
    <property type="entry name" value="ABC_cobalt_CbiO_domain1"/>
    <property type="match status" value="1"/>
</dbReference>
<comment type="subcellular location">
    <subcellularLocation>
        <location evidence="1">Cell membrane</location>
        <topology evidence="1">Peripheral membrane protein</topology>
    </subcellularLocation>
</comment>
<evidence type="ECO:0000256" key="3">
    <source>
        <dbReference type="ARBA" id="ARBA00022448"/>
    </source>
</evidence>
<dbReference type="InterPro" id="IPR015856">
    <property type="entry name" value="ABC_transpr_CbiO/EcfA_su"/>
</dbReference>
<dbReference type="AlphaFoldDB" id="A0A7J3JRY3"/>
<keyword evidence="3" id="KW-0813">Transport</keyword>
<comment type="caution">
    <text evidence="8">The sequence shown here is derived from an EMBL/GenBank/DDBJ whole genome shotgun (WGS) entry which is preliminary data.</text>
</comment>
<dbReference type="Gene3D" id="3.40.50.300">
    <property type="entry name" value="P-loop containing nucleotide triphosphate hydrolases"/>
    <property type="match status" value="1"/>
</dbReference>
<organism evidence="8">
    <name type="scientific">Ignisphaera aggregans</name>
    <dbReference type="NCBI Taxonomy" id="334771"/>
    <lineage>
        <taxon>Archaea</taxon>
        <taxon>Thermoproteota</taxon>
        <taxon>Thermoprotei</taxon>
        <taxon>Desulfurococcales</taxon>
        <taxon>Desulfurococcaceae</taxon>
        <taxon>Ignisphaera</taxon>
    </lineage>
</organism>
<dbReference type="SUPFAM" id="SSF52540">
    <property type="entry name" value="P-loop containing nucleoside triphosphate hydrolases"/>
    <property type="match status" value="1"/>
</dbReference>
<keyword evidence="5 8" id="KW-0067">ATP-binding</keyword>
<evidence type="ECO:0000259" key="7">
    <source>
        <dbReference type="PROSITE" id="PS50893"/>
    </source>
</evidence>
<dbReference type="GO" id="GO:0042626">
    <property type="term" value="F:ATPase-coupled transmembrane transporter activity"/>
    <property type="evidence" value="ECO:0007669"/>
    <property type="project" value="TreeGrafter"/>
</dbReference>
<evidence type="ECO:0000256" key="6">
    <source>
        <dbReference type="ARBA" id="ARBA00025157"/>
    </source>
</evidence>
<keyword evidence="4" id="KW-0547">Nucleotide-binding</keyword>
<evidence type="ECO:0000256" key="2">
    <source>
        <dbReference type="ARBA" id="ARBA00005417"/>
    </source>
</evidence>
<name>A0A7J3JRY3_9CREN</name>
<dbReference type="PROSITE" id="PS50893">
    <property type="entry name" value="ABC_TRANSPORTER_2"/>
    <property type="match status" value="1"/>
</dbReference>
<evidence type="ECO:0000256" key="5">
    <source>
        <dbReference type="ARBA" id="ARBA00022840"/>
    </source>
</evidence>
<reference evidence="8" key="1">
    <citation type="journal article" date="2020" name="mSystems">
        <title>Genome- and Community-Level Interaction Insights into Carbon Utilization and Element Cycling Functions of Hydrothermarchaeota in Hydrothermal Sediment.</title>
        <authorList>
            <person name="Zhou Z."/>
            <person name="Liu Y."/>
            <person name="Xu W."/>
            <person name="Pan J."/>
            <person name="Luo Z.H."/>
            <person name="Li M."/>
        </authorList>
    </citation>
    <scope>NUCLEOTIDE SEQUENCE [LARGE SCALE GENOMIC DNA]</scope>
    <source>
        <strain evidence="8">SpSt-657</strain>
    </source>
</reference>
<dbReference type="InterPro" id="IPR003593">
    <property type="entry name" value="AAA+_ATPase"/>
</dbReference>
<dbReference type="GO" id="GO:0016887">
    <property type="term" value="F:ATP hydrolysis activity"/>
    <property type="evidence" value="ECO:0007669"/>
    <property type="project" value="InterPro"/>
</dbReference>
<dbReference type="InterPro" id="IPR050095">
    <property type="entry name" value="ECF_ABC_transporter_ATP-bd"/>
</dbReference>
<dbReference type="EMBL" id="DTBZ01000131">
    <property type="protein sequence ID" value="HGQ18715.1"/>
    <property type="molecule type" value="Genomic_DNA"/>
</dbReference>
<dbReference type="Pfam" id="PF00005">
    <property type="entry name" value="ABC_tran"/>
    <property type="match status" value="1"/>
</dbReference>
<feature type="domain" description="ABC transporter" evidence="7">
    <location>
        <begin position="3"/>
        <end position="220"/>
    </location>
</feature>
<dbReference type="SMART" id="SM00382">
    <property type="entry name" value="AAA"/>
    <property type="match status" value="1"/>
</dbReference>
<dbReference type="InterPro" id="IPR027417">
    <property type="entry name" value="P-loop_NTPase"/>
</dbReference>
<comment type="similarity">
    <text evidence="2">Belongs to the ABC transporter superfamily.</text>
</comment>
<evidence type="ECO:0000256" key="4">
    <source>
        <dbReference type="ARBA" id="ARBA00022741"/>
    </source>
</evidence>
<evidence type="ECO:0000256" key="1">
    <source>
        <dbReference type="ARBA" id="ARBA00004202"/>
    </source>
</evidence>
<comment type="function">
    <text evidence="6">Probably part of an ABC transporter complex. Responsible for energy coupling to the transport system.</text>
</comment>
<sequence>MELHLNNVYYRYPGADYYTLKGITYTFVKGRTYLITGPNGAGKTTLLLVLSGLLKPAQGDVLLDGESIYGKERYRRFFGVLFQNPDLMLFNPTVYDEVTYSIKQICKDFEKIDKEVSKWLEFFELDRDILNRPTHTLSYGYKKVVALISILIYRPRILVLDEPHTNLSKEYFRKIKKVVKMNAIDGGINIIASHSISAYRDVADYLIVLNNGMVKKITSAR</sequence>